<dbReference type="Proteomes" id="UP001054252">
    <property type="component" value="Unassembled WGS sequence"/>
</dbReference>
<dbReference type="EMBL" id="BPVZ01000034">
    <property type="protein sequence ID" value="GKV11507.1"/>
    <property type="molecule type" value="Genomic_DNA"/>
</dbReference>
<organism evidence="1 2">
    <name type="scientific">Rubroshorea leprosula</name>
    <dbReference type="NCBI Taxonomy" id="152421"/>
    <lineage>
        <taxon>Eukaryota</taxon>
        <taxon>Viridiplantae</taxon>
        <taxon>Streptophyta</taxon>
        <taxon>Embryophyta</taxon>
        <taxon>Tracheophyta</taxon>
        <taxon>Spermatophyta</taxon>
        <taxon>Magnoliopsida</taxon>
        <taxon>eudicotyledons</taxon>
        <taxon>Gunneridae</taxon>
        <taxon>Pentapetalae</taxon>
        <taxon>rosids</taxon>
        <taxon>malvids</taxon>
        <taxon>Malvales</taxon>
        <taxon>Dipterocarpaceae</taxon>
        <taxon>Rubroshorea</taxon>
    </lineage>
</organism>
<name>A0AAV5JJ03_9ROSI</name>
<reference evidence="1 2" key="1">
    <citation type="journal article" date="2021" name="Commun. Biol.">
        <title>The genome of Shorea leprosula (Dipterocarpaceae) highlights the ecological relevance of drought in aseasonal tropical rainforests.</title>
        <authorList>
            <person name="Ng K.K.S."/>
            <person name="Kobayashi M.J."/>
            <person name="Fawcett J.A."/>
            <person name="Hatakeyama M."/>
            <person name="Paape T."/>
            <person name="Ng C.H."/>
            <person name="Ang C.C."/>
            <person name="Tnah L.H."/>
            <person name="Lee C.T."/>
            <person name="Nishiyama T."/>
            <person name="Sese J."/>
            <person name="O'Brien M.J."/>
            <person name="Copetti D."/>
            <person name="Mohd Noor M.I."/>
            <person name="Ong R.C."/>
            <person name="Putra M."/>
            <person name="Sireger I.Z."/>
            <person name="Indrioko S."/>
            <person name="Kosugi Y."/>
            <person name="Izuno A."/>
            <person name="Isagi Y."/>
            <person name="Lee S.L."/>
            <person name="Shimizu K.K."/>
        </authorList>
    </citation>
    <scope>NUCLEOTIDE SEQUENCE [LARGE SCALE GENOMIC DNA]</scope>
    <source>
        <strain evidence="1">214</strain>
    </source>
</reference>
<sequence>MYKLLELAAVILEENPECFSPYFCQSRALPFCRGIGKPNW</sequence>
<keyword evidence="2" id="KW-1185">Reference proteome</keyword>
<evidence type="ECO:0000313" key="2">
    <source>
        <dbReference type="Proteomes" id="UP001054252"/>
    </source>
</evidence>
<dbReference type="AlphaFoldDB" id="A0AAV5JJ03"/>
<accession>A0AAV5JJ03</accession>
<proteinExistence type="predicted"/>
<gene>
    <name evidence="1" type="ORF">SLEP1_g22762</name>
</gene>
<protein>
    <submittedName>
        <fullName evidence="1">Uncharacterized protein</fullName>
    </submittedName>
</protein>
<comment type="caution">
    <text evidence="1">The sequence shown here is derived from an EMBL/GenBank/DDBJ whole genome shotgun (WGS) entry which is preliminary data.</text>
</comment>
<evidence type="ECO:0000313" key="1">
    <source>
        <dbReference type="EMBL" id="GKV11507.1"/>
    </source>
</evidence>